<evidence type="ECO:0000256" key="10">
    <source>
        <dbReference type="PROSITE-ProRule" id="PRU00552"/>
    </source>
</evidence>
<dbReference type="InterPro" id="IPR050079">
    <property type="entry name" value="DEAD_box_RNA_helicase"/>
</dbReference>
<dbReference type="GO" id="GO:0003724">
    <property type="term" value="F:RNA helicase activity"/>
    <property type="evidence" value="ECO:0007669"/>
    <property type="project" value="UniProtKB-EC"/>
</dbReference>
<evidence type="ECO:0000256" key="6">
    <source>
        <dbReference type="ARBA" id="ARBA00022806"/>
    </source>
</evidence>
<sequence>MSKKRPRRQEIEAPSDSEGESKQPQNKDTRKKGAGSFPTMGLLPQLVKAVQRKGYRLPTPIQRKCIPPLLEGRDVVGMARTGSGKTAAFVLPLLQTLKCHSVKVGIRGLVLSPSRELAMQTFAVVKEFSKFMDLRSIVLVGGDSVDEQFAQLATNPDIVIATPGRLMHLCVETKLSLKEVQFVVWDEADRLMEDPTMGTQMREIHARLPETRLTALFSATLPKALADFATVGLQNPLLVRLDTESKLSTDLKTYFLQIQSETRDAALLVLLNKIIVDRSQLTVIFTATKHHVEYLQELLNSYNLPCTYIYGALDQTARKLAIDAFRRGTKTILIVTDVAARGIDIPLLDNVINYDFPASPKLFVHRVGRVARAGRSGRAFSLVSPDEMPHLFDLQLFLGRTISKADIGNNNDNGSGSDSDKNIILGIIPQGLIDEEQESLTMKISINGTVEALKGVMSNACKLYRRTRPAPAPESHRRSKEFTESNSCLGIHPLFQSVIGSSEYQQASIVSALQQYKPKVSHLNLTRLSKEVTKKTVQKPTAKTSRDEEHYLKYTKDGARDDSGYSLTGSFAENARKAIFDLSASVADDPTLRKRREPDSRKKLVTTEFGTKVPASFRSDAYDKWRAKTHLDIQQPGEIESDAASSRAKSILTGNDERRRWRNKRLARK</sequence>
<organism evidence="15 16">
    <name type="scientific">Paramicrosporidium saccamoebae</name>
    <dbReference type="NCBI Taxonomy" id="1246581"/>
    <lineage>
        <taxon>Eukaryota</taxon>
        <taxon>Fungi</taxon>
        <taxon>Fungi incertae sedis</taxon>
        <taxon>Cryptomycota</taxon>
        <taxon>Cryptomycota incertae sedis</taxon>
        <taxon>Paramicrosporidium</taxon>
    </lineage>
</organism>
<evidence type="ECO:0000256" key="9">
    <source>
        <dbReference type="ARBA" id="ARBA00047984"/>
    </source>
</evidence>
<dbReference type="InterPro" id="IPR014014">
    <property type="entry name" value="RNA_helicase_DEAD_Q_motif"/>
</dbReference>
<dbReference type="PROSITE" id="PS51195">
    <property type="entry name" value="Q_MOTIF"/>
    <property type="match status" value="1"/>
</dbReference>
<proteinExistence type="inferred from homology"/>
<feature type="domain" description="Helicase ATP-binding" evidence="12">
    <location>
        <begin position="66"/>
        <end position="239"/>
    </location>
</feature>
<dbReference type="InterPro" id="IPR012541">
    <property type="entry name" value="DBP10_C"/>
</dbReference>
<dbReference type="Proteomes" id="UP000240830">
    <property type="component" value="Unassembled WGS sequence"/>
</dbReference>
<dbReference type="InterPro" id="IPR001650">
    <property type="entry name" value="Helicase_C-like"/>
</dbReference>
<keyword evidence="7" id="KW-0067">ATP-binding</keyword>
<evidence type="ECO:0000256" key="3">
    <source>
        <dbReference type="ARBA" id="ARBA00012552"/>
    </source>
</evidence>
<evidence type="ECO:0000256" key="1">
    <source>
        <dbReference type="ARBA" id="ARBA00003706"/>
    </source>
</evidence>
<feature type="compositionally biased region" description="Basic and acidic residues" evidence="11">
    <location>
        <begin position="19"/>
        <end position="28"/>
    </location>
</feature>
<dbReference type="GO" id="GO:1902626">
    <property type="term" value="P:assembly of large subunit precursor of preribosome"/>
    <property type="evidence" value="ECO:0007669"/>
    <property type="project" value="EnsemblFungi"/>
</dbReference>
<comment type="function">
    <text evidence="1">ATP-binding RNA helicase involved in the biogenesis of 60S ribosomal subunits and is required for the normal formation of 25S and 5.8S rRNAs.</text>
</comment>
<keyword evidence="6 15" id="KW-0347">Helicase</keyword>
<evidence type="ECO:0000256" key="5">
    <source>
        <dbReference type="ARBA" id="ARBA00022801"/>
    </source>
</evidence>
<dbReference type="STRING" id="1246581.A0A2H9TMI0"/>
<keyword evidence="5" id="KW-0378">Hydrolase</keyword>
<feature type="compositionally biased region" description="Basic residues" evidence="11">
    <location>
        <begin position="660"/>
        <end position="669"/>
    </location>
</feature>
<dbReference type="AlphaFoldDB" id="A0A2H9TMI0"/>
<dbReference type="GO" id="GO:0016887">
    <property type="term" value="F:ATP hydrolysis activity"/>
    <property type="evidence" value="ECO:0007669"/>
    <property type="project" value="RHEA"/>
</dbReference>
<evidence type="ECO:0000256" key="8">
    <source>
        <dbReference type="ARBA" id="ARBA00022884"/>
    </source>
</evidence>
<evidence type="ECO:0000313" key="16">
    <source>
        <dbReference type="Proteomes" id="UP000240830"/>
    </source>
</evidence>
<dbReference type="Pfam" id="PF08147">
    <property type="entry name" value="DBP10CT"/>
    <property type="match status" value="1"/>
</dbReference>
<keyword evidence="4" id="KW-0547">Nucleotide-binding</keyword>
<dbReference type="Gene3D" id="3.40.50.300">
    <property type="entry name" value="P-loop containing nucleotide triphosphate hydrolases"/>
    <property type="match status" value="2"/>
</dbReference>
<dbReference type="PROSITE" id="PS51192">
    <property type="entry name" value="HELICASE_ATP_BIND_1"/>
    <property type="match status" value="1"/>
</dbReference>
<feature type="region of interest" description="Disordered" evidence="11">
    <location>
        <begin position="636"/>
        <end position="669"/>
    </location>
</feature>
<comment type="caution">
    <text evidence="15">The sequence shown here is derived from an EMBL/GenBank/DDBJ whole genome shotgun (WGS) entry which is preliminary data.</text>
</comment>
<dbReference type="GO" id="GO:0005730">
    <property type="term" value="C:nucleolus"/>
    <property type="evidence" value="ECO:0007669"/>
    <property type="project" value="EnsemblFungi"/>
</dbReference>
<dbReference type="EMBL" id="MTSL01000101">
    <property type="protein sequence ID" value="PJF18860.1"/>
    <property type="molecule type" value="Genomic_DNA"/>
</dbReference>
<evidence type="ECO:0000259" key="12">
    <source>
        <dbReference type="PROSITE" id="PS51192"/>
    </source>
</evidence>
<feature type="domain" description="Helicase C-terminal" evidence="13">
    <location>
        <begin position="250"/>
        <end position="413"/>
    </location>
</feature>
<feature type="region of interest" description="Disordered" evidence="11">
    <location>
        <begin position="1"/>
        <end position="39"/>
    </location>
</feature>
<evidence type="ECO:0000256" key="2">
    <source>
        <dbReference type="ARBA" id="ARBA00010379"/>
    </source>
</evidence>
<dbReference type="OrthoDB" id="10261375at2759"/>
<gene>
    <name evidence="15" type="ORF">PSACC_01387</name>
</gene>
<dbReference type="Pfam" id="PF00271">
    <property type="entry name" value="Helicase_C"/>
    <property type="match status" value="1"/>
</dbReference>
<evidence type="ECO:0000256" key="7">
    <source>
        <dbReference type="ARBA" id="ARBA00022840"/>
    </source>
</evidence>
<dbReference type="GO" id="GO:0005524">
    <property type="term" value="F:ATP binding"/>
    <property type="evidence" value="ECO:0007669"/>
    <property type="project" value="UniProtKB-KW"/>
</dbReference>
<evidence type="ECO:0000256" key="11">
    <source>
        <dbReference type="SAM" id="MobiDB-lite"/>
    </source>
</evidence>
<feature type="domain" description="DEAD-box RNA helicase Q" evidence="14">
    <location>
        <begin position="35"/>
        <end position="63"/>
    </location>
</feature>
<evidence type="ECO:0000313" key="15">
    <source>
        <dbReference type="EMBL" id="PJF18860.1"/>
    </source>
</evidence>
<dbReference type="PANTHER" id="PTHR47959:SF8">
    <property type="entry name" value="RNA HELICASE"/>
    <property type="match status" value="1"/>
</dbReference>
<accession>A0A2H9TMI0</accession>
<dbReference type="SUPFAM" id="SSF52540">
    <property type="entry name" value="P-loop containing nucleoside triphosphate hydrolases"/>
    <property type="match status" value="1"/>
</dbReference>
<name>A0A2H9TMI0_9FUNG</name>
<dbReference type="PANTHER" id="PTHR47959">
    <property type="entry name" value="ATP-DEPENDENT RNA HELICASE RHLE-RELATED"/>
    <property type="match status" value="1"/>
</dbReference>
<protein>
    <recommendedName>
        <fullName evidence="3">RNA helicase</fullName>
        <ecNumber evidence="3">3.6.4.13</ecNumber>
    </recommendedName>
</protein>
<dbReference type="SMART" id="SM00487">
    <property type="entry name" value="DEXDc"/>
    <property type="match status" value="1"/>
</dbReference>
<reference evidence="15 16" key="1">
    <citation type="submission" date="2016-10" db="EMBL/GenBank/DDBJ databases">
        <title>The genome of Paramicrosporidium saccamoebae is the missing link in understanding Cryptomycota and Microsporidia evolution.</title>
        <authorList>
            <person name="Quandt C.A."/>
            <person name="Beaudet D."/>
            <person name="Corsaro D."/>
            <person name="Michel R."/>
            <person name="Corradi N."/>
            <person name="James T."/>
        </authorList>
    </citation>
    <scope>NUCLEOTIDE SEQUENCE [LARGE SCALE GENOMIC DNA]</scope>
    <source>
        <strain evidence="15 16">KSL3</strain>
    </source>
</reference>
<dbReference type="GO" id="GO:0000466">
    <property type="term" value="P:maturation of 5.8S rRNA from tricistronic rRNA transcript (SSU-rRNA, 5.8S rRNA, LSU-rRNA)"/>
    <property type="evidence" value="ECO:0007669"/>
    <property type="project" value="EnsemblFungi"/>
</dbReference>
<evidence type="ECO:0000259" key="13">
    <source>
        <dbReference type="PROSITE" id="PS51194"/>
    </source>
</evidence>
<comment type="similarity">
    <text evidence="2">Belongs to the DEAD box helicase family. DDX54/DBP10 subfamily.</text>
</comment>
<dbReference type="GO" id="GO:0030687">
    <property type="term" value="C:preribosome, large subunit precursor"/>
    <property type="evidence" value="ECO:0007669"/>
    <property type="project" value="EnsemblFungi"/>
</dbReference>
<dbReference type="Pfam" id="PF00270">
    <property type="entry name" value="DEAD"/>
    <property type="match status" value="1"/>
</dbReference>
<comment type="catalytic activity">
    <reaction evidence="9">
        <text>ATP + H2O = ADP + phosphate + H(+)</text>
        <dbReference type="Rhea" id="RHEA:13065"/>
        <dbReference type="ChEBI" id="CHEBI:15377"/>
        <dbReference type="ChEBI" id="CHEBI:15378"/>
        <dbReference type="ChEBI" id="CHEBI:30616"/>
        <dbReference type="ChEBI" id="CHEBI:43474"/>
        <dbReference type="ChEBI" id="CHEBI:456216"/>
        <dbReference type="EC" id="3.6.4.13"/>
    </reaction>
</comment>
<dbReference type="GO" id="GO:0000463">
    <property type="term" value="P:maturation of LSU-rRNA from tricistronic rRNA transcript (SSU-rRNA, 5.8S rRNA, LSU-rRNA)"/>
    <property type="evidence" value="ECO:0007669"/>
    <property type="project" value="EnsemblFungi"/>
</dbReference>
<dbReference type="InterPro" id="IPR011545">
    <property type="entry name" value="DEAD/DEAH_box_helicase_dom"/>
</dbReference>
<dbReference type="CDD" id="cd18787">
    <property type="entry name" value="SF2_C_DEAD"/>
    <property type="match status" value="1"/>
</dbReference>
<dbReference type="InterPro" id="IPR014001">
    <property type="entry name" value="Helicase_ATP-bd"/>
</dbReference>
<dbReference type="GO" id="GO:0003723">
    <property type="term" value="F:RNA binding"/>
    <property type="evidence" value="ECO:0007669"/>
    <property type="project" value="UniProtKB-KW"/>
</dbReference>
<keyword evidence="16" id="KW-1185">Reference proteome</keyword>
<evidence type="ECO:0000256" key="4">
    <source>
        <dbReference type="ARBA" id="ARBA00022741"/>
    </source>
</evidence>
<dbReference type="GO" id="GO:0005829">
    <property type="term" value="C:cytosol"/>
    <property type="evidence" value="ECO:0007669"/>
    <property type="project" value="TreeGrafter"/>
</dbReference>
<dbReference type="GO" id="GO:0042802">
    <property type="term" value="F:identical protein binding"/>
    <property type="evidence" value="ECO:0007669"/>
    <property type="project" value="EnsemblFungi"/>
</dbReference>
<dbReference type="InterPro" id="IPR027417">
    <property type="entry name" value="P-loop_NTPase"/>
</dbReference>
<dbReference type="SMART" id="SM00490">
    <property type="entry name" value="HELICc"/>
    <property type="match status" value="1"/>
</dbReference>
<dbReference type="PROSITE" id="PS51194">
    <property type="entry name" value="HELICASE_CTER"/>
    <property type="match status" value="1"/>
</dbReference>
<evidence type="ECO:0000259" key="14">
    <source>
        <dbReference type="PROSITE" id="PS51195"/>
    </source>
</evidence>
<keyword evidence="8" id="KW-0694">RNA-binding</keyword>
<dbReference type="EC" id="3.6.4.13" evidence="3"/>
<feature type="short sequence motif" description="Q motif" evidence="10">
    <location>
        <begin position="35"/>
        <end position="63"/>
    </location>
</feature>